<proteinExistence type="predicted"/>
<protein>
    <submittedName>
        <fullName evidence="1">Uncharacterized protein</fullName>
    </submittedName>
</protein>
<evidence type="ECO:0000313" key="1">
    <source>
        <dbReference type="EMBL" id="PLW47252.1"/>
    </source>
</evidence>
<organism evidence="1 2">
    <name type="scientific">Puccinia coronata f. sp. avenae</name>
    <dbReference type="NCBI Taxonomy" id="200324"/>
    <lineage>
        <taxon>Eukaryota</taxon>
        <taxon>Fungi</taxon>
        <taxon>Dikarya</taxon>
        <taxon>Basidiomycota</taxon>
        <taxon>Pucciniomycotina</taxon>
        <taxon>Pucciniomycetes</taxon>
        <taxon>Pucciniales</taxon>
        <taxon>Pucciniaceae</taxon>
        <taxon>Puccinia</taxon>
    </lineage>
</organism>
<dbReference type="OrthoDB" id="2497575at2759"/>
<accession>A0A2N5VB93</accession>
<comment type="caution">
    <text evidence="1">The sequence shown here is derived from an EMBL/GenBank/DDBJ whole genome shotgun (WGS) entry which is preliminary data.</text>
</comment>
<dbReference type="AlphaFoldDB" id="A0A2N5VB93"/>
<name>A0A2N5VB93_9BASI</name>
<sequence>MKIFTFECHISYALYLEQRDQKKELTWKSAKSPPNFKLSIKVDPNKITLSELKKETTSTCSIALSGIDKTILKAGKKGIPPIDWKAFIPND</sequence>
<dbReference type="EMBL" id="PGCJ01000112">
    <property type="protein sequence ID" value="PLW47252.1"/>
    <property type="molecule type" value="Genomic_DNA"/>
</dbReference>
<keyword evidence="2" id="KW-1185">Reference proteome</keyword>
<reference evidence="1 2" key="1">
    <citation type="submission" date="2017-11" db="EMBL/GenBank/DDBJ databases">
        <title>De novo assembly and phasing of dikaryotic genomes from two isolates of Puccinia coronata f. sp. avenae, the causal agent of oat crown rust.</title>
        <authorList>
            <person name="Miller M.E."/>
            <person name="Zhang Y."/>
            <person name="Omidvar V."/>
            <person name="Sperschneider J."/>
            <person name="Schwessinger B."/>
            <person name="Raley C."/>
            <person name="Palmer J.M."/>
            <person name="Garnica D."/>
            <person name="Upadhyaya N."/>
            <person name="Rathjen J."/>
            <person name="Taylor J.M."/>
            <person name="Park R.F."/>
            <person name="Dodds P.N."/>
            <person name="Hirsch C.D."/>
            <person name="Kianian S.F."/>
            <person name="Figueroa M."/>
        </authorList>
    </citation>
    <scope>NUCLEOTIDE SEQUENCE [LARGE SCALE GENOMIC DNA]</scope>
    <source>
        <strain evidence="1">12NC29</strain>
    </source>
</reference>
<gene>
    <name evidence="1" type="ORF">PCANC_12418</name>
</gene>
<dbReference type="Proteomes" id="UP000235388">
    <property type="component" value="Unassembled WGS sequence"/>
</dbReference>
<evidence type="ECO:0000313" key="2">
    <source>
        <dbReference type="Proteomes" id="UP000235388"/>
    </source>
</evidence>